<feature type="compositionally biased region" description="Basic and acidic residues" evidence="1">
    <location>
        <begin position="99"/>
        <end position="114"/>
    </location>
</feature>
<keyword evidence="3" id="KW-1185">Reference proteome</keyword>
<comment type="caution">
    <text evidence="2">The sequence shown here is derived from an EMBL/GenBank/DDBJ whole genome shotgun (WGS) entry which is preliminary data.</text>
</comment>
<reference evidence="2" key="1">
    <citation type="submission" date="2022-04" db="EMBL/GenBank/DDBJ databases">
        <title>Carnegiea gigantea Genome sequencing and assembly v2.</title>
        <authorList>
            <person name="Copetti D."/>
            <person name="Sanderson M.J."/>
            <person name="Burquez A."/>
            <person name="Wojciechowski M.F."/>
        </authorList>
    </citation>
    <scope>NUCLEOTIDE SEQUENCE</scope>
    <source>
        <strain evidence="2">SGP5-SGP5p</strain>
        <tissue evidence="2">Aerial part</tissue>
    </source>
</reference>
<accession>A0A9Q1JQG2</accession>
<evidence type="ECO:0000313" key="2">
    <source>
        <dbReference type="EMBL" id="KAJ8429040.1"/>
    </source>
</evidence>
<feature type="compositionally biased region" description="Basic and acidic residues" evidence="1">
    <location>
        <begin position="163"/>
        <end position="173"/>
    </location>
</feature>
<name>A0A9Q1JQG2_9CARY</name>
<feature type="region of interest" description="Disordered" evidence="1">
    <location>
        <begin position="151"/>
        <end position="184"/>
    </location>
</feature>
<dbReference type="AlphaFoldDB" id="A0A9Q1JQG2"/>
<dbReference type="Proteomes" id="UP001153076">
    <property type="component" value="Unassembled WGS sequence"/>
</dbReference>
<organism evidence="2 3">
    <name type="scientific">Carnegiea gigantea</name>
    <dbReference type="NCBI Taxonomy" id="171969"/>
    <lineage>
        <taxon>Eukaryota</taxon>
        <taxon>Viridiplantae</taxon>
        <taxon>Streptophyta</taxon>
        <taxon>Embryophyta</taxon>
        <taxon>Tracheophyta</taxon>
        <taxon>Spermatophyta</taxon>
        <taxon>Magnoliopsida</taxon>
        <taxon>eudicotyledons</taxon>
        <taxon>Gunneridae</taxon>
        <taxon>Pentapetalae</taxon>
        <taxon>Caryophyllales</taxon>
        <taxon>Cactineae</taxon>
        <taxon>Cactaceae</taxon>
        <taxon>Cactoideae</taxon>
        <taxon>Echinocereeae</taxon>
        <taxon>Carnegiea</taxon>
    </lineage>
</organism>
<proteinExistence type="predicted"/>
<dbReference type="EMBL" id="JAKOGI010000944">
    <property type="protein sequence ID" value="KAJ8429040.1"/>
    <property type="molecule type" value="Genomic_DNA"/>
</dbReference>
<evidence type="ECO:0000256" key="1">
    <source>
        <dbReference type="SAM" id="MobiDB-lite"/>
    </source>
</evidence>
<protein>
    <submittedName>
        <fullName evidence="2">Uncharacterized protein</fullName>
    </submittedName>
</protein>
<gene>
    <name evidence="2" type="ORF">Cgig2_016945</name>
</gene>
<evidence type="ECO:0000313" key="3">
    <source>
        <dbReference type="Proteomes" id="UP001153076"/>
    </source>
</evidence>
<sequence length="256" mass="27843">MAYPGSPTPLGKTMILPVSKVDESKGIGSKLKSKSKSDTSPIPIAGGNELAQLVNMMEKMQTTLDESEKKMMLMATILQNLIRDASTKAPKTFKGNYQNRDKKNNGSTSQDKRTLDRYAKYTPIDATYTQTLECLLFGGFVKVGAPTLKRALRKQHQPPSRQKLADAKSRDLGHQLPGSSAASPGFLTSTIATAKVSRRQVSEPSAARLGFLTSSTVTAKVGRRQVSGPQQPGFIIRHCHIESQQTQSLRTLSGHT</sequence>
<feature type="region of interest" description="Disordered" evidence="1">
    <location>
        <begin position="89"/>
        <end position="114"/>
    </location>
</feature>
<feature type="region of interest" description="Disordered" evidence="1">
    <location>
        <begin position="21"/>
        <end position="44"/>
    </location>
</feature>